<dbReference type="InterPro" id="IPR003367">
    <property type="entry name" value="Thrombospondin_3-like_rpt"/>
</dbReference>
<feature type="chain" id="PRO_5011492701" evidence="4">
    <location>
        <begin position="28"/>
        <end position="491"/>
    </location>
</feature>
<feature type="compositionally biased region" description="Low complexity" evidence="3">
    <location>
        <begin position="59"/>
        <end position="77"/>
    </location>
</feature>
<dbReference type="GO" id="GO:0005509">
    <property type="term" value="F:calcium ion binding"/>
    <property type="evidence" value="ECO:0007669"/>
    <property type="project" value="InterPro"/>
</dbReference>
<dbReference type="STRING" id="54.SAMN02745121_08596"/>
<accession>A0A1I2IC38</accession>
<keyword evidence="6" id="KW-1185">Reference proteome</keyword>
<dbReference type="OrthoDB" id="5476112at2"/>
<organism evidence="5 6">
    <name type="scientific">Nannocystis exedens</name>
    <dbReference type="NCBI Taxonomy" id="54"/>
    <lineage>
        <taxon>Bacteria</taxon>
        <taxon>Pseudomonadati</taxon>
        <taxon>Myxococcota</taxon>
        <taxon>Polyangia</taxon>
        <taxon>Nannocystales</taxon>
        <taxon>Nannocystaceae</taxon>
        <taxon>Nannocystis</taxon>
    </lineage>
</organism>
<evidence type="ECO:0000256" key="3">
    <source>
        <dbReference type="SAM" id="MobiDB-lite"/>
    </source>
</evidence>
<dbReference type="EMBL" id="FOMX01000062">
    <property type="protein sequence ID" value="SFF39855.1"/>
    <property type="molecule type" value="Genomic_DNA"/>
</dbReference>
<dbReference type="AlphaFoldDB" id="A0A1I2IC38"/>
<dbReference type="PROSITE" id="PS51257">
    <property type="entry name" value="PROKAR_LIPOPROTEIN"/>
    <property type="match status" value="1"/>
</dbReference>
<dbReference type="InterPro" id="IPR028974">
    <property type="entry name" value="TSP_type-3_rpt"/>
</dbReference>
<feature type="region of interest" description="Disordered" evidence="3">
    <location>
        <begin position="31"/>
        <end position="94"/>
    </location>
</feature>
<dbReference type="PANTHER" id="PTHR10199">
    <property type="entry name" value="THROMBOSPONDIN"/>
    <property type="match status" value="1"/>
</dbReference>
<feature type="signal peptide" evidence="4">
    <location>
        <begin position="1"/>
        <end position="27"/>
    </location>
</feature>
<evidence type="ECO:0000256" key="1">
    <source>
        <dbReference type="ARBA" id="ARBA00022729"/>
    </source>
</evidence>
<keyword evidence="2" id="KW-0106">Calcium</keyword>
<gene>
    <name evidence="5" type="ORF">SAMN02745121_08596</name>
</gene>
<protein>
    <submittedName>
        <fullName evidence="5">Thrombospondin type 3 repeat-containing protein</fullName>
    </submittedName>
</protein>
<proteinExistence type="predicted"/>
<evidence type="ECO:0000313" key="5">
    <source>
        <dbReference type="EMBL" id="SFF39855.1"/>
    </source>
</evidence>
<dbReference type="RefSeq" id="WP_096325598.1">
    <property type="nucleotide sequence ID" value="NZ_FOMX01000062.1"/>
</dbReference>
<name>A0A1I2IC38_9BACT</name>
<dbReference type="Proteomes" id="UP000199400">
    <property type="component" value="Unassembled WGS sequence"/>
</dbReference>
<dbReference type="PANTHER" id="PTHR10199:SF100">
    <property type="entry name" value="THROMBOSPONDIN, ISOFORM A"/>
    <property type="match status" value="1"/>
</dbReference>
<evidence type="ECO:0000256" key="4">
    <source>
        <dbReference type="SAM" id="SignalP"/>
    </source>
</evidence>
<dbReference type="Gene3D" id="4.10.1080.10">
    <property type="entry name" value="TSP type-3 repeat"/>
    <property type="match status" value="2"/>
</dbReference>
<evidence type="ECO:0000313" key="6">
    <source>
        <dbReference type="Proteomes" id="UP000199400"/>
    </source>
</evidence>
<sequence length="491" mass="51204">MTHLLARPPHRLLGCVLLALGACKPVALDPFETDGGTDPGGTDPGGTVDPGSTGGDTGPGEQTSSPSTTADPATTDTTGDEPLPSCEGPVTDCELDIDGDGRMFHCDNAPDYFNPDQSDVDGDGFGDVADLCPTLPVGHPKADSDKDGIGNDCDLCAQAAAHYHIPGVPIPERMKVRNIPSPVDSDRDGIGDVCDNCVRTPNCGDYGEGLDPFELGDPVISNSPDCQVDADFDLVGDACAGTILPGAAGPVGFGLDDDFDQDGLANGDDSCPRQPVPLQACDDAADCPAGSTCIHGQCGHVDTDADDVGDICDTCPFAQNPQQVQQGQSQENDFDGDFVGMNCETHSDGDETPDPRPFGFYDLSANGYCCVRLSATGTTLDPDGNPVPLPAKVLAQPGVGALPPGCAQEGQPLNGTVDLATLWASFCLMPQWDQDFDGIGDPVDLCPFSFDPDNTLYVDDQNMQWDNYGEYCSGEYAPDQRDPALMCLPGT</sequence>
<dbReference type="GO" id="GO:0007155">
    <property type="term" value="P:cell adhesion"/>
    <property type="evidence" value="ECO:0007669"/>
    <property type="project" value="InterPro"/>
</dbReference>
<evidence type="ECO:0000256" key="2">
    <source>
        <dbReference type="ARBA" id="ARBA00022837"/>
    </source>
</evidence>
<reference evidence="6" key="1">
    <citation type="submission" date="2016-10" db="EMBL/GenBank/DDBJ databases">
        <authorList>
            <person name="Varghese N."/>
            <person name="Submissions S."/>
        </authorList>
    </citation>
    <scope>NUCLEOTIDE SEQUENCE [LARGE SCALE GENOMIC DNA]</scope>
    <source>
        <strain evidence="6">ATCC 25963</strain>
    </source>
</reference>
<dbReference type="Pfam" id="PF02412">
    <property type="entry name" value="TSP_3"/>
    <property type="match status" value="2"/>
</dbReference>
<keyword evidence="1 4" id="KW-0732">Signal</keyword>